<dbReference type="OrthoDB" id="20872at2759"/>
<dbReference type="PROSITE" id="PS50103">
    <property type="entry name" value="ZF_C3H1"/>
    <property type="match status" value="2"/>
</dbReference>
<dbReference type="SUPFAM" id="SSF48403">
    <property type="entry name" value="Ankyrin repeat"/>
    <property type="match status" value="1"/>
</dbReference>
<evidence type="ECO:0000313" key="5">
    <source>
        <dbReference type="EMBL" id="KDQ63344.1"/>
    </source>
</evidence>
<evidence type="ECO:0000259" key="4">
    <source>
        <dbReference type="PROSITE" id="PS50103"/>
    </source>
</evidence>
<dbReference type="AlphaFoldDB" id="A0A067Q8M5"/>
<gene>
    <name evidence="5" type="ORF">JAAARDRAFT_121021</name>
</gene>
<dbReference type="EMBL" id="KL197710">
    <property type="protein sequence ID" value="KDQ63344.1"/>
    <property type="molecule type" value="Genomic_DNA"/>
</dbReference>
<keyword evidence="6" id="KW-1185">Reference proteome</keyword>
<feature type="region of interest" description="Disordered" evidence="3">
    <location>
        <begin position="453"/>
        <end position="480"/>
    </location>
</feature>
<feature type="compositionally biased region" description="Polar residues" evidence="3">
    <location>
        <begin position="520"/>
        <end position="543"/>
    </location>
</feature>
<dbReference type="SMART" id="SM00356">
    <property type="entry name" value="ZnF_C3H1"/>
    <property type="match status" value="2"/>
</dbReference>
<keyword evidence="2" id="KW-0862">Zinc</keyword>
<evidence type="ECO:0000256" key="2">
    <source>
        <dbReference type="PROSITE-ProRule" id="PRU00723"/>
    </source>
</evidence>
<proteinExistence type="predicted"/>
<protein>
    <recommendedName>
        <fullName evidence="4">C3H1-type domain-containing protein</fullName>
    </recommendedName>
</protein>
<dbReference type="InterPro" id="IPR036770">
    <property type="entry name" value="Ankyrin_rpt-contain_sf"/>
</dbReference>
<feature type="compositionally biased region" description="Pro residues" evidence="3">
    <location>
        <begin position="330"/>
        <end position="342"/>
    </location>
</feature>
<sequence length="668" mass="71078">MVSALWKACSEGDLENVLELLKSASAVDIEIKDHTGSTPLIEAIKIGHVEIVKVLLERGMCSMTDATPIGNEFSFPGADPSNASSQGLPEQFTSDPAILDLIKSAQSKVNQSALSQPDMSYIQDPNSDASKHYYPPPPGYYYHPGMPAPHLPEGSIPYYPPPPPQSAPGEHSPGGGPGNLPPPDVARLIPCRYFPACRYGSSCIFAHPQAPYFQGPLPPPAQYPIHYDPNAPSPYSHNYYAVVPPSFVPPPNGVAHMSPTSPQAGPQSAPTHPQMGHGRSGSEVIAPHPGHFTPVNPPPPGPYGAVSPVSPAYPHPASMPVPVTIPSLPPLHHPVPSHPGPQSPQTMYPNAASNGPVSPFHVRHDSVGQYPPQNLPAHGPADPSLGPKSPPLHPQADGYMPGPPHHHHHRDASHHRRGSLRKPSFGGSRKPPCLFFPSGRCRNGDECRFPHVMPDGPLPQQPPYFPGGRGGHHHRPRGPPHVNGVAAIEEKMADMTVRDVSTSYSSISWLKQDIGDHSSRSQSTEPGGRSRSSQHSKGSQTNGIRYDKKATLRQRVPSLDEFPALSGTATPPKQSPGLTGPNGFVGPTAAQILQGPTRLRKAGSKETISARSSENGQPTPPVKDPKPVVEVNGSTHMPMPEPPYHKLPISFAAVTAAPESSKEVSVSA</sequence>
<reference evidence="6" key="1">
    <citation type="journal article" date="2014" name="Proc. Natl. Acad. Sci. U.S.A.">
        <title>Extensive sampling of basidiomycete genomes demonstrates inadequacy of the white-rot/brown-rot paradigm for wood decay fungi.</title>
        <authorList>
            <person name="Riley R."/>
            <person name="Salamov A.A."/>
            <person name="Brown D.W."/>
            <person name="Nagy L.G."/>
            <person name="Floudas D."/>
            <person name="Held B.W."/>
            <person name="Levasseur A."/>
            <person name="Lombard V."/>
            <person name="Morin E."/>
            <person name="Otillar R."/>
            <person name="Lindquist E.A."/>
            <person name="Sun H."/>
            <person name="LaButti K.M."/>
            <person name="Schmutz J."/>
            <person name="Jabbour D."/>
            <person name="Luo H."/>
            <person name="Baker S.E."/>
            <person name="Pisabarro A.G."/>
            <person name="Walton J.D."/>
            <person name="Blanchette R.A."/>
            <person name="Henrissat B."/>
            <person name="Martin F."/>
            <person name="Cullen D."/>
            <person name="Hibbett D.S."/>
            <person name="Grigoriev I.V."/>
        </authorList>
    </citation>
    <scope>NUCLEOTIDE SEQUENCE [LARGE SCALE GENOMIC DNA]</scope>
    <source>
        <strain evidence="6">MUCL 33604</strain>
    </source>
</reference>
<dbReference type="STRING" id="933084.A0A067Q8M5"/>
<keyword evidence="2" id="KW-0863">Zinc-finger</keyword>
<feature type="compositionally biased region" description="Polar residues" evidence="3">
    <location>
        <begin position="343"/>
        <end position="356"/>
    </location>
</feature>
<feature type="zinc finger region" description="C3H1-type" evidence="2">
    <location>
        <begin position="186"/>
        <end position="210"/>
    </location>
</feature>
<feature type="domain" description="C3H1-type" evidence="4">
    <location>
        <begin position="186"/>
        <end position="210"/>
    </location>
</feature>
<evidence type="ECO:0000256" key="1">
    <source>
        <dbReference type="PROSITE-ProRule" id="PRU00023"/>
    </source>
</evidence>
<feature type="domain" description="C3H1-type" evidence="4">
    <location>
        <begin position="427"/>
        <end position="454"/>
    </location>
</feature>
<dbReference type="InterPro" id="IPR000571">
    <property type="entry name" value="Znf_CCCH"/>
</dbReference>
<dbReference type="Pfam" id="PF12796">
    <property type="entry name" value="Ank_2"/>
    <property type="match status" value="1"/>
</dbReference>
<feature type="region of interest" description="Disordered" evidence="3">
    <location>
        <begin position="514"/>
        <end position="642"/>
    </location>
</feature>
<feature type="zinc finger region" description="C3H1-type" evidence="2">
    <location>
        <begin position="427"/>
        <end position="454"/>
    </location>
</feature>
<feature type="region of interest" description="Disordered" evidence="3">
    <location>
        <begin position="153"/>
        <end position="181"/>
    </location>
</feature>
<feature type="region of interest" description="Disordered" evidence="3">
    <location>
        <begin position="256"/>
        <end position="303"/>
    </location>
</feature>
<organism evidence="5 6">
    <name type="scientific">Jaapia argillacea MUCL 33604</name>
    <dbReference type="NCBI Taxonomy" id="933084"/>
    <lineage>
        <taxon>Eukaryota</taxon>
        <taxon>Fungi</taxon>
        <taxon>Dikarya</taxon>
        <taxon>Basidiomycota</taxon>
        <taxon>Agaricomycotina</taxon>
        <taxon>Agaricomycetes</taxon>
        <taxon>Agaricomycetidae</taxon>
        <taxon>Jaapiales</taxon>
        <taxon>Jaapiaceae</taxon>
        <taxon>Jaapia</taxon>
    </lineage>
</organism>
<dbReference type="InterPro" id="IPR002110">
    <property type="entry name" value="Ankyrin_rpt"/>
</dbReference>
<feature type="compositionally biased region" description="Polar residues" evidence="3">
    <location>
        <begin position="606"/>
        <end position="617"/>
    </location>
</feature>
<keyword evidence="1" id="KW-0040">ANK repeat</keyword>
<dbReference type="PROSITE" id="PS50297">
    <property type="entry name" value="ANK_REP_REGION"/>
    <property type="match status" value="1"/>
</dbReference>
<dbReference type="PROSITE" id="PS50088">
    <property type="entry name" value="ANK_REPEAT"/>
    <property type="match status" value="1"/>
</dbReference>
<feature type="region of interest" description="Disordered" evidence="3">
    <location>
        <begin position="109"/>
        <end position="129"/>
    </location>
</feature>
<evidence type="ECO:0000256" key="3">
    <source>
        <dbReference type="SAM" id="MobiDB-lite"/>
    </source>
</evidence>
<evidence type="ECO:0000313" key="6">
    <source>
        <dbReference type="Proteomes" id="UP000027265"/>
    </source>
</evidence>
<dbReference type="InParanoid" id="A0A067Q8M5"/>
<dbReference type="HOGENOM" id="CLU_426496_0_0_1"/>
<dbReference type="Proteomes" id="UP000027265">
    <property type="component" value="Unassembled WGS sequence"/>
</dbReference>
<feature type="region of interest" description="Disordered" evidence="3">
    <location>
        <begin position="330"/>
        <end position="432"/>
    </location>
</feature>
<feature type="repeat" description="ANK" evidence="1">
    <location>
        <begin position="35"/>
        <end position="59"/>
    </location>
</feature>
<feature type="compositionally biased region" description="Polar residues" evidence="3">
    <location>
        <begin position="109"/>
        <end position="128"/>
    </location>
</feature>
<feature type="compositionally biased region" description="Basic residues" evidence="3">
    <location>
        <begin position="404"/>
        <end position="420"/>
    </location>
</feature>
<name>A0A067Q8M5_9AGAM</name>
<dbReference type="GO" id="GO:0010468">
    <property type="term" value="P:regulation of gene expression"/>
    <property type="evidence" value="ECO:0007669"/>
    <property type="project" value="UniProtKB-ARBA"/>
</dbReference>
<dbReference type="GO" id="GO:0008270">
    <property type="term" value="F:zinc ion binding"/>
    <property type="evidence" value="ECO:0007669"/>
    <property type="project" value="UniProtKB-KW"/>
</dbReference>
<feature type="compositionally biased region" description="Polar residues" evidence="3">
    <location>
        <begin position="258"/>
        <end position="271"/>
    </location>
</feature>
<keyword evidence="2" id="KW-0479">Metal-binding</keyword>
<accession>A0A067Q8M5</accession>
<dbReference type="Gene3D" id="1.25.40.20">
    <property type="entry name" value="Ankyrin repeat-containing domain"/>
    <property type="match status" value="1"/>
</dbReference>
<feature type="compositionally biased region" description="Pro residues" evidence="3">
    <location>
        <begin position="456"/>
        <end position="465"/>
    </location>
</feature>